<feature type="repeat" description="RCC1" evidence="7">
    <location>
        <begin position="344"/>
        <end position="411"/>
    </location>
</feature>
<dbReference type="Pfam" id="PF25390">
    <property type="entry name" value="WD40_RLD"/>
    <property type="match status" value="1"/>
</dbReference>
<evidence type="ECO:0000256" key="3">
    <source>
        <dbReference type="ARBA" id="ARBA00022679"/>
    </source>
</evidence>
<evidence type="ECO:0000313" key="9">
    <source>
        <dbReference type="EMBL" id="KAF7259515.1"/>
    </source>
</evidence>
<evidence type="ECO:0000256" key="4">
    <source>
        <dbReference type="ARBA" id="ARBA00022737"/>
    </source>
</evidence>
<keyword evidence="5 6" id="KW-0833">Ubl conjugation pathway</keyword>
<evidence type="ECO:0000256" key="7">
    <source>
        <dbReference type="PROSITE-ProRule" id="PRU00235"/>
    </source>
</evidence>
<dbReference type="Proteomes" id="UP000822476">
    <property type="component" value="Unassembled WGS sequence"/>
</dbReference>
<dbReference type="InterPro" id="IPR035983">
    <property type="entry name" value="Hect_E3_ubiquitin_ligase"/>
</dbReference>
<reference evidence="9" key="1">
    <citation type="submission" date="2019-07" db="EMBL/GenBank/DDBJ databases">
        <title>Annotation for the trematode Paragonimus miyazaki's.</title>
        <authorList>
            <person name="Choi Y.-J."/>
        </authorList>
    </citation>
    <scope>NUCLEOTIDE SEQUENCE</scope>
    <source>
        <strain evidence="9">Japan</strain>
    </source>
</reference>
<feature type="repeat" description="RCC1" evidence="7">
    <location>
        <begin position="214"/>
        <end position="289"/>
    </location>
</feature>
<gene>
    <name evidence="9" type="ORF">EG68_03095</name>
</gene>
<feature type="repeat" description="RCC1" evidence="7">
    <location>
        <begin position="7"/>
        <end position="60"/>
    </location>
</feature>
<dbReference type="FunFam" id="3.30.2410.10:FF:000003">
    <property type="entry name" value="probable E3 ubiquitin-protein ligase HERC4 isoform X1"/>
    <property type="match status" value="1"/>
</dbReference>
<evidence type="ECO:0000256" key="2">
    <source>
        <dbReference type="ARBA" id="ARBA00022490"/>
    </source>
</evidence>
<dbReference type="Gene3D" id="3.30.2160.10">
    <property type="entry name" value="Hect, E3 ligase catalytic domain"/>
    <property type="match status" value="1"/>
</dbReference>
<evidence type="ECO:0000313" key="10">
    <source>
        <dbReference type="Proteomes" id="UP000822476"/>
    </source>
</evidence>
<dbReference type="PROSITE" id="PS00626">
    <property type="entry name" value="RCC1_2"/>
    <property type="match status" value="1"/>
</dbReference>
<dbReference type="Gene3D" id="3.30.2410.10">
    <property type="entry name" value="Hect, E3 ligase catalytic domain"/>
    <property type="match status" value="1"/>
</dbReference>
<feature type="repeat" description="RCC1" evidence="7">
    <location>
        <begin position="160"/>
        <end position="213"/>
    </location>
</feature>
<dbReference type="InterPro" id="IPR051709">
    <property type="entry name" value="Ub-ligase/GTPase-reg"/>
</dbReference>
<dbReference type="Gene3D" id="3.90.1750.10">
    <property type="entry name" value="Hect, E3 ligase catalytic domains"/>
    <property type="match status" value="1"/>
</dbReference>
<dbReference type="CDD" id="cd00078">
    <property type="entry name" value="HECTc"/>
    <property type="match status" value="1"/>
</dbReference>
<feature type="repeat" description="RCC1" evidence="7">
    <location>
        <begin position="290"/>
        <end position="342"/>
    </location>
</feature>
<organism evidence="9 10">
    <name type="scientific">Paragonimus skrjabini miyazakii</name>
    <dbReference type="NCBI Taxonomy" id="59628"/>
    <lineage>
        <taxon>Eukaryota</taxon>
        <taxon>Metazoa</taxon>
        <taxon>Spiralia</taxon>
        <taxon>Lophotrochozoa</taxon>
        <taxon>Platyhelminthes</taxon>
        <taxon>Trematoda</taxon>
        <taxon>Digenea</taxon>
        <taxon>Plagiorchiida</taxon>
        <taxon>Troglotremata</taxon>
        <taxon>Troglotrematidae</taxon>
        <taxon>Paragonimus</taxon>
    </lineage>
</organism>
<dbReference type="SMART" id="SM00119">
    <property type="entry name" value="HECTc"/>
    <property type="match status" value="1"/>
</dbReference>
<evidence type="ECO:0000259" key="8">
    <source>
        <dbReference type="PROSITE" id="PS50237"/>
    </source>
</evidence>
<dbReference type="InterPro" id="IPR000569">
    <property type="entry name" value="HECT_dom"/>
</dbReference>
<name>A0A8S9YWN9_9TREM</name>
<dbReference type="FunFam" id="3.30.2160.10:FF:000004">
    <property type="entry name" value="probable E3 ubiquitin-protein ligase HERC4 isoform X1"/>
    <property type="match status" value="1"/>
</dbReference>
<dbReference type="InterPro" id="IPR009091">
    <property type="entry name" value="RCC1/BLIP-II"/>
</dbReference>
<feature type="active site" description="Glycyl thioester intermediate" evidence="6">
    <location>
        <position position="1124"/>
    </location>
</feature>
<keyword evidence="4" id="KW-0677">Repeat</keyword>
<sequence>MYSASTFHLYGWGACEDNQFGSQNEGCEYVMSPQKIDVGICGNIASISCGYKHTLILNADGEVFSCGGNEYGQLGRSGSSNLGRISALESHTITDIACGAYHNAAISYTGRLYTWGCNSNGQLGREGDDCSVKMIRSLSEHRIVQVSLGLEHSLVLTDTSRVFTFGSNLWGQLGLGFRSDNPVPVPQQILCLAGLPVRSVCAGGMHSVLITISGHVYVWGGNKYGQLGLGPLDTADVTSESGSRVQSRSSVDSAQLHSISVPTEVRSLRDQKIVFVDCGEAHTVVLTQDGRVLSYGSNQFGQLGHGESSKYIGTPRQILDLTGSLNTQIACGRMHTLTLAPASGCVYAFGAGTEGQLGSNDTCDSSRPIPLKGPWIAAGTNPPQSVSNSNGPLVVAHLYAGGDHACLLARKAPIKGPNGVDDFRFWDPMSPRSIATLCPEALAHLRNALTALPLPAPAYGVRSRNSVASDSDSVDGTTSQHSMYASDRLETAFSSLGCLAATCLTRNHFLTGRDEHGVDLDAARDLQHQLFQQLRPKHLHRLITRLMEGVLEVSRTNYPSVECLRGFMVLAVSDLLNTPRKPTGQLISNTSSRSDVTPSIEAVLALPEPTDDGPYPVCIAGFPNPGMVLNAYAVALNKLESAPSKIIDRWFGIMQPRYFKKLVMNLNNLIVYILSMQPAAAEQQRKSKEEGIRSSLDLMRRLYRINETTQCPISHVSFYIPEIKEKVNIDSAFVNWLRECESGGMRFFSFCDYPFVFDASTKARMLSIEATLSMRQAMNEAQQNAFLQTVMSPFFGHTVITSSSPFFNITVRRNELLQDTLTHLTAANPSDLRKVLRVKFEGEEAVDEGGVMKEFFLLIMRDLLSPIYGMFRCYPESRMLWFNELTMESDSVFLMVGILCGLAIYNSIIVDLSFPLAMFRKLLGENPGLDDLQELDPIVGRSLQQLLDYEGQDIADTFCLNFSLDIDFFGENRRVDLIPNGSEIMVTHENKNSYVEKYVDYVFNRSCEAPYRAFERGFHQVCAGHALKFFRPMELQALVVGSDVFNWSELRQNTSYQGVYWDHHPVIEWFWEVLLNEFSVEDKKKFLRFLTGCDRIPIVGFSSLKITIQPMNSGDEYLPVAHTCANLLDLPLYSSKEILAQKLSVAIQQTEGFGLV</sequence>
<feature type="domain" description="HECT" evidence="8">
    <location>
        <begin position="828"/>
        <end position="1156"/>
    </location>
</feature>
<dbReference type="OrthoDB" id="6250131at2759"/>
<comment type="caution">
    <text evidence="9">The sequence shown here is derived from an EMBL/GenBank/DDBJ whole genome shotgun (WGS) entry which is preliminary data.</text>
</comment>
<evidence type="ECO:0000256" key="1">
    <source>
        <dbReference type="ARBA" id="ARBA00004496"/>
    </source>
</evidence>
<feature type="repeat" description="RCC1" evidence="7">
    <location>
        <begin position="110"/>
        <end position="159"/>
    </location>
</feature>
<dbReference type="InterPro" id="IPR058923">
    <property type="entry name" value="RCC1-like_dom"/>
</dbReference>
<dbReference type="InterPro" id="IPR000408">
    <property type="entry name" value="Reg_chr_condens"/>
</dbReference>
<dbReference type="SUPFAM" id="SSF56204">
    <property type="entry name" value="Hect, E3 ligase catalytic domain"/>
    <property type="match status" value="1"/>
</dbReference>
<comment type="subcellular location">
    <subcellularLocation>
        <location evidence="1">Cytoplasm</location>
    </subcellularLocation>
</comment>
<keyword evidence="3" id="KW-0808">Transferase</keyword>
<dbReference type="PROSITE" id="PS50012">
    <property type="entry name" value="RCC1_3"/>
    <property type="match status" value="7"/>
</dbReference>
<protein>
    <recommendedName>
        <fullName evidence="8">HECT domain-containing protein</fullName>
    </recommendedName>
</protein>
<feature type="repeat" description="RCC1" evidence="7">
    <location>
        <begin position="61"/>
        <end position="109"/>
    </location>
</feature>
<dbReference type="PRINTS" id="PR00633">
    <property type="entry name" value="RCCNDNSATION"/>
</dbReference>
<dbReference type="PANTHER" id="PTHR45622">
    <property type="entry name" value="UBIQUITIN-PROTEIN LIGASE E3A-RELATED"/>
    <property type="match status" value="1"/>
</dbReference>
<evidence type="ECO:0000256" key="5">
    <source>
        <dbReference type="ARBA" id="ARBA00022786"/>
    </source>
</evidence>
<dbReference type="PANTHER" id="PTHR45622:SF76">
    <property type="entry name" value="HECT AND RLD DOMAIN CONTAINING E3 UBIQUITIN LIGASE 4, ISOFORM C"/>
    <property type="match status" value="1"/>
</dbReference>
<dbReference type="Pfam" id="PF00632">
    <property type="entry name" value="HECT"/>
    <property type="match status" value="1"/>
</dbReference>
<dbReference type="SUPFAM" id="SSF50985">
    <property type="entry name" value="RCC1/BLIP-II"/>
    <property type="match status" value="1"/>
</dbReference>
<keyword evidence="2" id="KW-0963">Cytoplasm</keyword>
<proteinExistence type="predicted"/>
<accession>A0A8S9YWN9</accession>
<dbReference type="GO" id="GO:0004842">
    <property type="term" value="F:ubiquitin-protein transferase activity"/>
    <property type="evidence" value="ECO:0007669"/>
    <property type="project" value="InterPro"/>
</dbReference>
<dbReference type="AlphaFoldDB" id="A0A8S9YWN9"/>
<dbReference type="EMBL" id="JTDE01001165">
    <property type="protein sequence ID" value="KAF7259515.1"/>
    <property type="molecule type" value="Genomic_DNA"/>
</dbReference>
<evidence type="ECO:0000256" key="6">
    <source>
        <dbReference type="PROSITE-ProRule" id="PRU00104"/>
    </source>
</evidence>
<dbReference type="Gene3D" id="2.130.10.30">
    <property type="entry name" value="Regulator of chromosome condensation 1/beta-lactamase-inhibitor protein II"/>
    <property type="match status" value="3"/>
</dbReference>
<keyword evidence="10" id="KW-1185">Reference proteome</keyword>
<dbReference type="GO" id="GO:0005737">
    <property type="term" value="C:cytoplasm"/>
    <property type="evidence" value="ECO:0007669"/>
    <property type="project" value="UniProtKB-SubCell"/>
</dbReference>
<dbReference type="PROSITE" id="PS50237">
    <property type="entry name" value="HECT"/>
    <property type="match status" value="1"/>
</dbReference>